<dbReference type="PANTHER" id="PTHR35450">
    <property type="entry name" value="REVERSE TRANSCRIPTASE DOMAIN-CONTAINING PROTEIN"/>
    <property type="match status" value="1"/>
</dbReference>
<sequence>MTARKPDLVIIDKGNKIATIVDVAVPSDTIIERKERKKIEKYQNLRLEVQIMWDVKAKVVPVVVGALGATTQNLDKRLVVHTKPLTS</sequence>
<comment type="caution">
    <text evidence="1">The sequence shown here is derived from an EMBL/GenBank/DDBJ whole genome shotgun (WGS) entry which is preliminary data.</text>
</comment>
<keyword evidence="2" id="KW-1185">Reference proteome</keyword>
<dbReference type="AlphaFoldDB" id="A0A9Q1BH27"/>
<evidence type="ECO:0000313" key="1">
    <source>
        <dbReference type="EMBL" id="KAJ8024904.1"/>
    </source>
</evidence>
<accession>A0A9Q1BH27</accession>
<evidence type="ECO:0000313" key="2">
    <source>
        <dbReference type="Proteomes" id="UP001152320"/>
    </source>
</evidence>
<gene>
    <name evidence="1" type="ORF">HOLleu_34957</name>
</gene>
<organism evidence="1 2">
    <name type="scientific">Holothuria leucospilota</name>
    <name type="common">Black long sea cucumber</name>
    <name type="synonym">Mertensiothuria leucospilota</name>
    <dbReference type="NCBI Taxonomy" id="206669"/>
    <lineage>
        <taxon>Eukaryota</taxon>
        <taxon>Metazoa</taxon>
        <taxon>Echinodermata</taxon>
        <taxon>Eleutherozoa</taxon>
        <taxon>Echinozoa</taxon>
        <taxon>Holothuroidea</taxon>
        <taxon>Aspidochirotacea</taxon>
        <taxon>Aspidochirotida</taxon>
        <taxon>Holothuriidae</taxon>
        <taxon>Holothuria</taxon>
    </lineage>
</organism>
<name>A0A9Q1BH27_HOLLE</name>
<dbReference type="EMBL" id="JAIZAY010000018">
    <property type="protein sequence ID" value="KAJ8024904.1"/>
    <property type="molecule type" value="Genomic_DNA"/>
</dbReference>
<dbReference type="Proteomes" id="UP001152320">
    <property type="component" value="Chromosome 18"/>
</dbReference>
<protein>
    <submittedName>
        <fullName evidence="1">Uncharacterized protein</fullName>
    </submittedName>
</protein>
<reference evidence="1" key="1">
    <citation type="submission" date="2021-10" db="EMBL/GenBank/DDBJ databases">
        <title>Tropical sea cucumber genome reveals ecological adaptation and Cuvierian tubules defense mechanism.</title>
        <authorList>
            <person name="Chen T."/>
        </authorList>
    </citation>
    <scope>NUCLEOTIDE SEQUENCE</scope>
    <source>
        <strain evidence="1">Nanhai2018</strain>
        <tissue evidence="1">Muscle</tissue>
    </source>
</reference>
<proteinExistence type="predicted"/>
<dbReference type="PANTHER" id="PTHR35450:SF2">
    <property type="entry name" value="REVERSE TRANSCRIPTASE DOMAIN-CONTAINING PROTEIN"/>
    <property type="match status" value="1"/>
</dbReference>